<reference evidence="7" key="2">
    <citation type="submission" date="2015-08" db="UniProtKB">
        <authorList>
            <consortium name="WormBaseParasite"/>
        </authorList>
    </citation>
    <scope>IDENTIFICATION</scope>
</reference>
<dbReference type="GO" id="GO:0006801">
    <property type="term" value="P:superoxide metabolic process"/>
    <property type="evidence" value="ECO:0007669"/>
    <property type="project" value="InterPro"/>
</dbReference>
<dbReference type="Pfam" id="PF00086">
    <property type="entry name" value="Thyroglobulin_1"/>
    <property type="match status" value="1"/>
</dbReference>
<evidence type="ECO:0000313" key="7">
    <source>
        <dbReference type="WBParaSite" id="SVE_0754100.1"/>
    </source>
</evidence>
<dbReference type="GO" id="GO:0046872">
    <property type="term" value="F:metal ion binding"/>
    <property type="evidence" value="ECO:0007669"/>
    <property type="project" value="InterPro"/>
</dbReference>
<dbReference type="SUPFAM" id="SSF57610">
    <property type="entry name" value="Thyroglobulin type-1 domain"/>
    <property type="match status" value="1"/>
</dbReference>
<evidence type="ECO:0000313" key="6">
    <source>
        <dbReference type="Proteomes" id="UP000035680"/>
    </source>
</evidence>
<protein>
    <submittedName>
        <fullName evidence="7">Thyroglobulin type-1 domain-containing protein</fullName>
    </submittedName>
</protein>
<dbReference type="AlphaFoldDB" id="A0A0K0FFA0"/>
<dbReference type="Gene3D" id="4.10.800.10">
    <property type="entry name" value="Thyroglobulin type-1"/>
    <property type="match status" value="1"/>
</dbReference>
<dbReference type="InterPro" id="IPR000716">
    <property type="entry name" value="Thyroglobulin_1"/>
</dbReference>
<evidence type="ECO:0000256" key="2">
    <source>
        <dbReference type="ARBA" id="ARBA00022900"/>
    </source>
</evidence>
<name>A0A0K0FFA0_STRVS</name>
<dbReference type="Pfam" id="PF01826">
    <property type="entry name" value="TIL"/>
    <property type="match status" value="5"/>
</dbReference>
<dbReference type="InterPro" id="IPR036423">
    <property type="entry name" value="SOD-like_Cu/Zn_dom_sf"/>
</dbReference>
<dbReference type="CDD" id="cd19941">
    <property type="entry name" value="TIL"/>
    <property type="match status" value="6"/>
</dbReference>
<sequence length="946" mass="104208">MRICELQSTCVKCKNLNRYSYYKCLKDSDCMPNEECQANFCCPSPIKPLSSGKIEETTKPSPITPGVLDSLSIDDENKKNHKNSSKNQIIPITENPIVSINTNNSLKCPDNSIWKGKVCKDDTDCLSGDEICAEGKCCLSCKQRRREVLREHATSDIYGVYIPQCSDDGLKYKPKQCKTATKDCWCVTPYGKQTETFDGRSRYSVLKCQNIEVIAPIIPQNVKEKQNNKDNVRRAPQRISSYRAFVAECGINEHYTPCQSPCQASCVNQEFRECPSGNDCIPGCHCLPGFLRLNDNPTSPCVPFEQCLSIALNSEPSIIGQVPKPYQLSPFPTQRCSDPRKEFHVCGSSCPISCANRLQPKCQSTRCIPGCYCKIPYVFENESDLQNSKCILPSECPLLNDRQKSMIGLSPLLGNTNPLVENPSILMQSKNINEQCSDPLKNFQSCGTYCPVGCNNLNPHCPNQCVPGCFCRAPYILKDSNNQNSECILPGECQNLPIIRNGQGIRVLPSSMIKNSQDNYQFSTINNLPNPSLSLLLCSQDPKRMWTSCGGSLLCSASCRNPGGEACDNKHCVPGCTCRPPYVLLDHTDPQSQCVVRDLCPSFLSPQQPFSATDDDSLLREKNLNSRCSDPLKEYRNCVSSCPLGCNNLSPKQCAPCVSGCFCKNGYIFEDALNWQISRCVTMDSCPSIRAHIRLTENTCSDPFAEYTACGSQCPEYCGQPSKPVCSSICIPSCQCKPGYVRAQNYHSAPCVAVTACNSLNSFLANEDKDVNQTTTTISPTTTTILTITKSTPFITTPSAFADLGIVKVLMSSETKSTLHMVTFMTSKISPLNYKLILAIHKYGDISSSCTRVGEILSIKDQPLILGTLSTDEGIVEKVIKWKTNIDVLSLVGRAIALHNITVEGSPKTKDRDVIPSSDMTFDLEEINKNIPVVCGVIGLSDQTTL</sequence>
<dbReference type="Proteomes" id="UP000035680">
    <property type="component" value="Unassembled WGS sequence"/>
</dbReference>
<dbReference type="WBParaSite" id="SVE_0754100.1">
    <property type="protein sequence ID" value="SVE_0754100.1"/>
    <property type="gene ID" value="SVE_0754100"/>
</dbReference>
<dbReference type="PROSITE" id="PS51162">
    <property type="entry name" value="THYROGLOBULIN_1_2"/>
    <property type="match status" value="1"/>
</dbReference>
<accession>A0A0K0FFA0</accession>
<evidence type="ECO:0000256" key="1">
    <source>
        <dbReference type="ARBA" id="ARBA00022690"/>
    </source>
</evidence>
<feature type="disulfide bond" evidence="4">
    <location>
        <begin position="177"/>
        <end position="184"/>
    </location>
</feature>
<organism evidence="6 7">
    <name type="scientific">Strongyloides venezuelensis</name>
    <name type="common">Threadworm</name>
    <dbReference type="NCBI Taxonomy" id="75913"/>
    <lineage>
        <taxon>Eukaryota</taxon>
        <taxon>Metazoa</taxon>
        <taxon>Ecdysozoa</taxon>
        <taxon>Nematoda</taxon>
        <taxon>Chromadorea</taxon>
        <taxon>Rhabditida</taxon>
        <taxon>Tylenchina</taxon>
        <taxon>Panagrolaimomorpha</taxon>
        <taxon>Strongyloidoidea</taxon>
        <taxon>Strongyloididae</taxon>
        <taxon>Strongyloides</taxon>
    </lineage>
</organism>
<dbReference type="Gene3D" id="2.60.40.200">
    <property type="entry name" value="Superoxide dismutase, copper/zinc binding domain"/>
    <property type="match status" value="1"/>
</dbReference>
<evidence type="ECO:0000256" key="3">
    <source>
        <dbReference type="ARBA" id="ARBA00023157"/>
    </source>
</evidence>
<dbReference type="Gene3D" id="2.10.25.10">
    <property type="entry name" value="Laminin"/>
    <property type="match status" value="6"/>
</dbReference>
<feature type="domain" description="Thyroglobulin type-1" evidence="5">
    <location>
        <begin position="138"/>
        <end position="208"/>
    </location>
</feature>
<evidence type="ECO:0000256" key="4">
    <source>
        <dbReference type="PROSITE-ProRule" id="PRU00500"/>
    </source>
</evidence>
<keyword evidence="2" id="KW-0722">Serine protease inhibitor</keyword>
<dbReference type="SUPFAM" id="SSF57567">
    <property type="entry name" value="Serine protease inhibitors"/>
    <property type="match status" value="5"/>
</dbReference>
<dbReference type="InterPro" id="IPR002919">
    <property type="entry name" value="TIL_dom"/>
</dbReference>
<dbReference type="STRING" id="75913.A0A0K0FFA0"/>
<keyword evidence="6" id="KW-1185">Reference proteome</keyword>
<dbReference type="PANTHER" id="PTHR23259">
    <property type="entry name" value="RIDDLE"/>
    <property type="match status" value="1"/>
</dbReference>
<keyword evidence="1" id="KW-0646">Protease inhibitor</keyword>
<keyword evidence="3 4" id="KW-1015">Disulfide bond</keyword>
<dbReference type="InterPro" id="IPR036857">
    <property type="entry name" value="Thyroglobulin_1_sf"/>
</dbReference>
<dbReference type="InterPro" id="IPR036084">
    <property type="entry name" value="Ser_inhib-like_sf"/>
</dbReference>
<dbReference type="SMART" id="SM00211">
    <property type="entry name" value="TY"/>
    <property type="match status" value="1"/>
</dbReference>
<reference evidence="6" key="1">
    <citation type="submission" date="2014-07" db="EMBL/GenBank/DDBJ databases">
        <authorList>
            <person name="Martin A.A"/>
            <person name="De Silva N."/>
        </authorList>
    </citation>
    <scope>NUCLEOTIDE SEQUENCE</scope>
</reference>
<dbReference type="InterPro" id="IPR051368">
    <property type="entry name" value="SerProtInhib-TIL_Domain"/>
</dbReference>
<comment type="caution">
    <text evidence="4">Lacks conserved residue(s) required for the propagation of feature annotation.</text>
</comment>
<dbReference type="CDD" id="cd00191">
    <property type="entry name" value="TY"/>
    <property type="match status" value="1"/>
</dbReference>
<dbReference type="PANTHER" id="PTHR23259:SF67">
    <property type="entry name" value="THYROGLOBULIN TYPE-1 DOMAIN-CONTAINING PROTEIN"/>
    <property type="match status" value="1"/>
</dbReference>
<dbReference type="SUPFAM" id="SSF49329">
    <property type="entry name" value="Cu,Zn superoxide dismutase-like"/>
    <property type="match status" value="1"/>
</dbReference>
<dbReference type="GO" id="GO:0004867">
    <property type="term" value="F:serine-type endopeptidase inhibitor activity"/>
    <property type="evidence" value="ECO:0007669"/>
    <property type="project" value="UniProtKB-KW"/>
</dbReference>
<proteinExistence type="predicted"/>
<evidence type="ECO:0000259" key="5">
    <source>
        <dbReference type="PROSITE" id="PS51162"/>
    </source>
</evidence>